<name>A0AAF0R649_SOLVR</name>
<dbReference type="InterPro" id="IPR036397">
    <property type="entry name" value="RNaseH_sf"/>
</dbReference>
<dbReference type="Gene3D" id="3.60.10.10">
    <property type="entry name" value="Endonuclease/exonuclease/phosphatase"/>
    <property type="match status" value="1"/>
</dbReference>
<evidence type="ECO:0008006" key="5">
    <source>
        <dbReference type="Google" id="ProtNLM"/>
    </source>
</evidence>
<evidence type="ECO:0000259" key="1">
    <source>
        <dbReference type="Pfam" id="PF00078"/>
    </source>
</evidence>
<dbReference type="GO" id="GO:0016197">
    <property type="term" value="P:endosomal transport"/>
    <property type="evidence" value="ECO:0007669"/>
    <property type="project" value="TreeGrafter"/>
</dbReference>
<feature type="domain" description="FPL" evidence="2">
    <location>
        <begin position="217"/>
        <end position="376"/>
    </location>
</feature>
<dbReference type="Pfam" id="PF09758">
    <property type="entry name" value="FPL"/>
    <property type="match status" value="1"/>
</dbReference>
<protein>
    <recommendedName>
        <fullName evidence="5">Reverse transcriptase domain-containing protein</fullName>
    </recommendedName>
</protein>
<dbReference type="GO" id="GO:1901096">
    <property type="term" value="P:regulation of autophagosome maturation"/>
    <property type="evidence" value="ECO:0007669"/>
    <property type="project" value="TreeGrafter"/>
</dbReference>
<dbReference type="GO" id="GO:0003676">
    <property type="term" value="F:nucleic acid binding"/>
    <property type="evidence" value="ECO:0007669"/>
    <property type="project" value="InterPro"/>
</dbReference>
<dbReference type="EMBL" id="CP133618">
    <property type="protein sequence ID" value="WMV37137.1"/>
    <property type="molecule type" value="Genomic_DNA"/>
</dbReference>
<dbReference type="CDD" id="cd01650">
    <property type="entry name" value="RT_nLTR_like"/>
    <property type="match status" value="1"/>
</dbReference>
<dbReference type="InterPro" id="IPR039272">
    <property type="entry name" value="CLEC16A/TT9"/>
</dbReference>
<feature type="non-terminal residue" evidence="3">
    <location>
        <position position="1"/>
    </location>
</feature>
<gene>
    <name evidence="3" type="ORF">MTR67_030522</name>
</gene>
<evidence type="ECO:0000259" key="2">
    <source>
        <dbReference type="Pfam" id="PF09758"/>
    </source>
</evidence>
<evidence type="ECO:0000313" key="4">
    <source>
        <dbReference type="Proteomes" id="UP001234989"/>
    </source>
</evidence>
<dbReference type="Proteomes" id="UP001234989">
    <property type="component" value="Chromosome 7"/>
</dbReference>
<dbReference type="PANTHER" id="PTHR21481">
    <property type="entry name" value="PROTEIN CLEC16A"/>
    <property type="match status" value="1"/>
</dbReference>
<dbReference type="InterPro" id="IPR000477">
    <property type="entry name" value="RT_dom"/>
</dbReference>
<accession>A0AAF0R649</accession>
<proteinExistence type="predicted"/>
<evidence type="ECO:0000313" key="3">
    <source>
        <dbReference type="EMBL" id="WMV37137.1"/>
    </source>
</evidence>
<sequence length="1536" mass="174993">TPCGSPFGDPESDSPWMNSGSDVMESLAYYSLYPGATVMFAYLSRPDNIFIVRNHHELSYISLPQWHNLSPLSGFGTANAILAPPNCELYTELYQQSSCGNYGKEGTQGEWGGHHIRKDGLSGANNCQAVGRDDKVTESSAILMGQVRAILGPSSYGFCLRNKNGDLVYAQAKGTGITTNIEAETVAILEALRFLTDQLMKVQVVNEVNKDFVIEALRSIAELITYGDQHDVAYFEYVSAKDLLVFFMEKQVMGEFVRILRISRTVIVSLQLLQTMSIVIQNLKNEHSIYYMFSNEHINHLITYSFDFRNEELLSYYISFLRAISGKLNKNTISLLVKTDNEEVVSFPLYVEAIRFAFHEESMIRTAVRALTLNVYHVGDEAVNKFVASDPHADYFSNLVKFFREQCINLDKLVNASKCMGPATSGSILSSVDEIEDNLYYFSDVISAGIPDIGRLITDLMLKVLIFPSVLPSLRMEVVKDSDAGIGTATSLYLLCCILRIVKIKDLANIVAAVLLCDIETFVPMSEAKLNGFMVNHDMSHENQDSENSGFRSDSDGQSLRVLIPNISSSLNSHPEDDSSQPDHGSTYSALREALLSYITTGDDVQVSGSLSMLATLLQTKELEESMLDALGILPQRKQQKKLLLVPCFNFWNVKCANMKSLSNNSWMTKIVTTPYGTSLWRSIRVLWEEVKLNFKMKVKNGNKIKFWKDEWHEKGNLETLFPDIYNLAMFQQRTIAKLWTPQGWYFIFKRQPNDWEVMRLAEFLNMVGHFTGLQANEDMVWWKGNNRGEFKEALVGEGSAEEQLFSSENMVKDGIGSEMDCYFQKLKEKYGLLCVCKEVTVTPRRQRFQLTVSCVRSLFSGPWVVAGDFNVLRYPSEKKNCKRLNKAMEDFSDFIEDMELQDLPLIGGSFTWRKGIAARLDRFLISEEWEVSFRKIKQSILPRVISDHNPLLLECGNLELEEIAKREEVAWRQRSRALKEGDKNSKYFHRIANCHRRYNNIDKLIMNGANVTEPAGIKVGIIRFYQKGRNYIESQTLIPKKVGASELKDFRPISLIGSFYKIISKILTERLKRVMPKLVDDQQMAFIKGRQIIDAILVANECVDVRTISKDPGILCKLDIEKAYHHLNWEYLWSTLRRMGFDNTWIKWMRFCMTTVKFSPSGWFDQFRRMGFDNTWIKWMRVTLINNVLDAMPTYLMPLFPMPEEIFFRKVLDALVSLFCRSNISAETLWDGGWLLRQLLPYSKADFRSHHLELLKDTFHNCTSCILDETKGSWPDLLIMVLCDEWRKCKRTIEASSPRKDPKSMLLPAHKSLSEEVASGESSFAAGERLFEIVKVFVLLHQLHIFSEGKLLPDQPPIHPTVDVMETSRAKRAGIDSLGPKQSAELSLVDAVPCRIAFERGKERHFHFLAITIGTSGWLILADELPVRPSFGVVRVVAPLGGCNPRIDEKHMRWLHLRIRPSSFPCIDGAKHTAHPKVKSKALVDGRWTLAFRDEDSCKAAFSMIVEELKLLSSEVERRIKPMLAIERTIDTSTK</sequence>
<dbReference type="GO" id="GO:0005794">
    <property type="term" value="C:Golgi apparatus"/>
    <property type="evidence" value="ECO:0007669"/>
    <property type="project" value="TreeGrafter"/>
</dbReference>
<dbReference type="SUPFAM" id="SSF56219">
    <property type="entry name" value="DNase I-like"/>
    <property type="match status" value="1"/>
</dbReference>
<dbReference type="Pfam" id="PF00078">
    <property type="entry name" value="RVT_1"/>
    <property type="match status" value="1"/>
</dbReference>
<reference evidence="3" key="1">
    <citation type="submission" date="2023-08" db="EMBL/GenBank/DDBJ databases">
        <title>A de novo genome assembly of Solanum verrucosum Schlechtendal, a Mexican diploid species geographically isolated from the other diploid A-genome species in potato relatives.</title>
        <authorList>
            <person name="Hosaka K."/>
        </authorList>
    </citation>
    <scope>NUCLEOTIDE SEQUENCE</scope>
    <source>
        <tissue evidence="3">Young leaves</tissue>
    </source>
</reference>
<dbReference type="GO" id="GO:0005770">
    <property type="term" value="C:late endosome"/>
    <property type="evidence" value="ECO:0007669"/>
    <property type="project" value="TreeGrafter"/>
</dbReference>
<dbReference type="PANTHER" id="PTHR21481:SF4">
    <property type="entry name" value="PROTEIN TRANSPARENT TESTA 9"/>
    <property type="match status" value="1"/>
</dbReference>
<dbReference type="InterPro" id="IPR019155">
    <property type="entry name" value="CLEC16A/TT9_N"/>
</dbReference>
<dbReference type="InterPro" id="IPR036691">
    <property type="entry name" value="Endo/exonu/phosph_ase_sf"/>
</dbReference>
<dbReference type="GO" id="GO:0007034">
    <property type="term" value="P:vacuolar transport"/>
    <property type="evidence" value="ECO:0007669"/>
    <property type="project" value="TreeGrafter"/>
</dbReference>
<dbReference type="Gene3D" id="3.30.420.10">
    <property type="entry name" value="Ribonuclease H-like superfamily/Ribonuclease H"/>
    <property type="match status" value="1"/>
</dbReference>
<organism evidence="3 4">
    <name type="scientific">Solanum verrucosum</name>
    <dbReference type="NCBI Taxonomy" id="315347"/>
    <lineage>
        <taxon>Eukaryota</taxon>
        <taxon>Viridiplantae</taxon>
        <taxon>Streptophyta</taxon>
        <taxon>Embryophyta</taxon>
        <taxon>Tracheophyta</taxon>
        <taxon>Spermatophyta</taxon>
        <taxon>Magnoliopsida</taxon>
        <taxon>eudicotyledons</taxon>
        <taxon>Gunneridae</taxon>
        <taxon>Pentapetalae</taxon>
        <taxon>asterids</taxon>
        <taxon>lamiids</taxon>
        <taxon>Solanales</taxon>
        <taxon>Solanaceae</taxon>
        <taxon>Solanoideae</taxon>
        <taxon>Solaneae</taxon>
        <taxon>Solanum</taxon>
    </lineage>
</organism>
<keyword evidence="4" id="KW-1185">Reference proteome</keyword>
<feature type="domain" description="Reverse transcriptase" evidence="1">
    <location>
        <begin position="1039"/>
        <end position="1168"/>
    </location>
</feature>